<evidence type="ECO:0000256" key="5">
    <source>
        <dbReference type="ARBA" id="ARBA00023077"/>
    </source>
</evidence>
<gene>
    <name evidence="14" type="ORF">MNKW57_14460</name>
</gene>
<dbReference type="Pfam" id="PF00593">
    <property type="entry name" value="TonB_dep_Rec_b-barrel"/>
    <property type="match status" value="1"/>
</dbReference>
<keyword evidence="11" id="KW-0732">Signal</keyword>
<evidence type="ECO:0000256" key="9">
    <source>
        <dbReference type="RuleBase" id="RU003357"/>
    </source>
</evidence>
<evidence type="ECO:0000313" key="15">
    <source>
        <dbReference type="Proteomes" id="UP001224392"/>
    </source>
</evidence>
<dbReference type="InterPro" id="IPR039426">
    <property type="entry name" value="TonB-dep_rcpt-like"/>
</dbReference>
<feature type="signal peptide" evidence="11">
    <location>
        <begin position="1"/>
        <end position="16"/>
    </location>
</feature>
<evidence type="ECO:0000256" key="7">
    <source>
        <dbReference type="ARBA" id="ARBA00023237"/>
    </source>
</evidence>
<dbReference type="EMBL" id="BSYJ01000003">
    <property type="protein sequence ID" value="GMG87125.1"/>
    <property type="molecule type" value="Genomic_DNA"/>
</dbReference>
<keyword evidence="5 9" id="KW-0798">TonB box</keyword>
<keyword evidence="15" id="KW-1185">Reference proteome</keyword>
<evidence type="ECO:0000256" key="3">
    <source>
        <dbReference type="ARBA" id="ARBA00022452"/>
    </source>
</evidence>
<protein>
    <recommendedName>
        <fullName evidence="16">TonB-dependent receptor</fullName>
    </recommendedName>
</protein>
<dbReference type="PANTHER" id="PTHR30069:SF49">
    <property type="entry name" value="OUTER MEMBRANE PROTEIN C"/>
    <property type="match status" value="1"/>
</dbReference>
<evidence type="ECO:0008006" key="16">
    <source>
        <dbReference type="Google" id="ProtNLM"/>
    </source>
</evidence>
<evidence type="ECO:0000256" key="4">
    <source>
        <dbReference type="ARBA" id="ARBA00022692"/>
    </source>
</evidence>
<dbReference type="RefSeq" id="WP_285763765.1">
    <property type="nucleotide sequence ID" value="NZ_BSYJ01000003.1"/>
</dbReference>
<organism evidence="14 15">
    <name type="scientific">Biformimicrobium ophioploci</name>
    <dbReference type="NCBI Taxonomy" id="3036711"/>
    <lineage>
        <taxon>Bacteria</taxon>
        <taxon>Pseudomonadati</taxon>
        <taxon>Pseudomonadota</taxon>
        <taxon>Gammaproteobacteria</taxon>
        <taxon>Cellvibrionales</taxon>
        <taxon>Microbulbiferaceae</taxon>
        <taxon>Biformimicrobium</taxon>
    </lineage>
</organism>
<dbReference type="Proteomes" id="UP001224392">
    <property type="component" value="Unassembled WGS sequence"/>
</dbReference>
<dbReference type="SUPFAM" id="SSF56935">
    <property type="entry name" value="Porins"/>
    <property type="match status" value="1"/>
</dbReference>
<evidence type="ECO:0000259" key="13">
    <source>
        <dbReference type="Pfam" id="PF07715"/>
    </source>
</evidence>
<dbReference type="Gene3D" id="2.170.130.10">
    <property type="entry name" value="TonB-dependent receptor, plug domain"/>
    <property type="match status" value="1"/>
</dbReference>
<dbReference type="InterPro" id="IPR000531">
    <property type="entry name" value="Beta-barrel_TonB"/>
</dbReference>
<comment type="subcellular location">
    <subcellularLocation>
        <location evidence="1 8">Cell outer membrane</location>
        <topology evidence="1 8">Multi-pass membrane protein</topology>
    </subcellularLocation>
</comment>
<feature type="chain" id="PRO_5046339300" description="TonB-dependent receptor" evidence="11">
    <location>
        <begin position="17"/>
        <end position="700"/>
    </location>
</feature>
<keyword evidence="6 8" id="KW-0472">Membrane</keyword>
<evidence type="ECO:0000256" key="11">
    <source>
        <dbReference type="SAM" id="SignalP"/>
    </source>
</evidence>
<dbReference type="InterPro" id="IPR012910">
    <property type="entry name" value="Plug_dom"/>
</dbReference>
<keyword evidence="7 8" id="KW-0998">Cell outer membrane</keyword>
<evidence type="ECO:0000259" key="12">
    <source>
        <dbReference type="Pfam" id="PF00593"/>
    </source>
</evidence>
<feature type="domain" description="TonB-dependent receptor plug" evidence="13">
    <location>
        <begin position="35"/>
        <end position="133"/>
    </location>
</feature>
<evidence type="ECO:0000256" key="6">
    <source>
        <dbReference type="ARBA" id="ARBA00023136"/>
    </source>
</evidence>
<evidence type="ECO:0000256" key="2">
    <source>
        <dbReference type="ARBA" id="ARBA00022448"/>
    </source>
</evidence>
<dbReference type="Pfam" id="PF07715">
    <property type="entry name" value="Plug"/>
    <property type="match status" value="1"/>
</dbReference>
<evidence type="ECO:0000256" key="1">
    <source>
        <dbReference type="ARBA" id="ARBA00004571"/>
    </source>
</evidence>
<dbReference type="InterPro" id="IPR036942">
    <property type="entry name" value="Beta-barrel_TonB_sf"/>
</dbReference>
<proteinExistence type="inferred from homology"/>
<sequence length="700" mass="74738">MFATALLATAISQASAAPASAIEEVTVEGEKITAKTVDVTDLPSPTPADPSALLTRHAGVNANRNGPLTSVLQMRGLSGDRISLSVDGISPATGGPNAMDSPLSYAGTPFIESSSHYRGISPVSAGAEAPGGAASMQTWAPASDSGWSGQATVQAGSASAQSTTLRAGFGGTDGFLGLRANSASADDLPAAGDYRTSDLQATRFKRDIAELVGGASIGAFSFTASVGSLETGETGTPALPMDIIVIDSDRWQLQGKYQTALGEFSLRAAGQEVFHRMDNFQLRSNSNPMRHRSTDADGDMSLLGLGWQKDAWQAGIEMRSEDHSAVVSNPNNPMFFVNNFSDVQRERESVFVEYTPVIGKAEWQLGLRASNVDLSAGNVSANMPMMMKGGMNGGMDGMNGGMNGMMDMQGAVNMLAVQFNNSKRALDHNLVDSVAQVNLPLTEQVSLTLGAAHKERAPSYQESFLWLPMEATGGLGDGYTYIGNTSLNKERQDELLAGISWQQAEWQLYASAWVRDITDYIQGTPLSGNMMANMVGTMMSGKAPLQFDNTDARIRGIELEYQARLGERWYGNARVAYAHGENTSLDEPLYRLAPLEAVTELGYLSGPLQAELQLVARARQDRVSEINAEMETAGHALLNLSAAYRLGEHWQLRAGIENLLDRDHANHLGGIYRPADGTVAQGSRIPGIGRTWQLGLSASW</sequence>
<evidence type="ECO:0000313" key="14">
    <source>
        <dbReference type="EMBL" id="GMG87125.1"/>
    </source>
</evidence>
<keyword evidence="2 8" id="KW-0813">Transport</keyword>
<comment type="caution">
    <text evidence="14">The sequence shown here is derived from an EMBL/GenBank/DDBJ whole genome shotgun (WGS) entry which is preliminary data.</text>
</comment>
<dbReference type="InterPro" id="IPR037066">
    <property type="entry name" value="Plug_dom_sf"/>
</dbReference>
<dbReference type="Gene3D" id="2.40.170.20">
    <property type="entry name" value="TonB-dependent receptor, beta-barrel domain"/>
    <property type="match status" value="1"/>
</dbReference>
<comment type="similarity">
    <text evidence="8 9">Belongs to the TonB-dependent receptor family.</text>
</comment>
<accession>A0ABQ6LYK5</accession>
<dbReference type="PANTHER" id="PTHR30069">
    <property type="entry name" value="TONB-DEPENDENT OUTER MEMBRANE RECEPTOR"/>
    <property type="match status" value="1"/>
</dbReference>
<evidence type="ECO:0000256" key="10">
    <source>
        <dbReference type="SAM" id="MobiDB-lite"/>
    </source>
</evidence>
<keyword evidence="3 8" id="KW-1134">Transmembrane beta strand</keyword>
<dbReference type="PROSITE" id="PS52016">
    <property type="entry name" value="TONB_DEPENDENT_REC_3"/>
    <property type="match status" value="1"/>
</dbReference>
<evidence type="ECO:0000256" key="8">
    <source>
        <dbReference type="PROSITE-ProRule" id="PRU01360"/>
    </source>
</evidence>
<feature type="domain" description="TonB-dependent receptor-like beta-barrel" evidence="12">
    <location>
        <begin position="244"/>
        <end position="659"/>
    </location>
</feature>
<feature type="compositionally biased region" description="Polar residues" evidence="10">
    <location>
        <begin position="135"/>
        <end position="150"/>
    </location>
</feature>
<feature type="region of interest" description="Disordered" evidence="10">
    <location>
        <begin position="128"/>
        <end position="150"/>
    </location>
</feature>
<name>A0ABQ6LYK5_9GAMM</name>
<keyword evidence="4 8" id="KW-0812">Transmembrane</keyword>
<reference evidence="14 15" key="1">
    <citation type="submission" date="2023-04" db="EMBL/GenBank/DDBJ databases">
        <title>Marinobulbifer ophiurae gen. nov., sp. Nov., isolate from tissue of brittle star Ophioplocus japonicus.</title>
        <authorList>
            <person name="Kawano K."/>
            <person name="Sawayama S."/>
            <person name="Nakagawa S."/>
        </authorList>
    </citation>
    <scope>NUCLEOTIDE SEQUENCE [LARGE SCALE GENOMIC DNA]</scope>
    <source>
        <strain evidence="14 15">NKW57</strain>
    </source>
</reference>